<feature type="compositionally biased region" description="Low complexity" evidence="2">
    <location>
        <begin position="246"/>
        <end position="255"/>
    </location>
</feature>
<dbReference type="PANTHER" id="PTHR38120:SF1">
    <property type="entry name" value="M PROTEIN, SEROTYPE 2.1"/>
    <property type="match status" value="1"/>
</dbReference>
<name>A0A6A6BUP7_9PEZI</name>
<feature type="region of interest" description="Disordered" evidence="2">
    <location>
        <begin position="540"/>
        <end position="668"/>
    </location>
</feature>
<dbReference type="EMBL" id="ML995474">
    <property type="protein sequence ID" value="KAF2147073.1"/>
    <property type="molecule type" value="Genomic_DNA"/>
</dbReference>
<feature type="compositionally biased region" description="Polar residues" evidence="2">
    <location>
        <begin position="474"/>
        <end position="485"/>
    </location>
</feature>
<keyword evidence="1" id="KW-0175">Coiled coil</keyword>
<feature type="compositionally biased region" description="Basic and acidic residues" evidence="2">
    <location>
        <begin position="79"/>
        <end position="99"/>
    </location>
</feature>
<feature type="compositionally biased region" description="Basic and acidic residues" evidence="2">
    <location>
        <begin position="141"/>
        <end position="150"/>
    </location>
</feature>
<dbReference type="Proteomes" id="UP000799438">
    <property type="component" value="Unassembled WGS sequence"/>
</dbReference>
<evidence type="ECO:0000256" key="1">
    <source>
        <dbReference type="SAM" id="Coils"/>
    </source>
</evidence>
<feature type="compositionally biased region" description="Polar residues" evidence="2">
    <location>
        <begin position="659"/>
        <end position="668"/>
    </location>
</feature>
<feature type="compositionally biased region" description="Polar residues" evidence="2">
    <location>
        <begin position="564"/>
        <end position="573"/>
    </location>
</feature>
<feature type="compositionally biased region" description="Low complexity" evidence="2">
    <location>
        <begin position="548"/>
        <end position="563"/>
    </location>
</feature>
<feature type="compositionally biased region" description="Polar residues" evidence="2">
    <location>
        <begin position="24"/>
        <end position="39"/>
    </location>
</feature>
<feature type="compositionally biased region" description="Low complexity" evidence="2">
    <location>
        <begin position="13"/>
        <end position="23"/>
    </location>
</feature>
<dbReference type="PANTHER" id="PTHR38120">
    <property type="entry name" value="EXPRESSED PROTEIN"/>
    <property type="match status" value="1"/>
</dbReference>
<dbReference type="OrthoDB" id="2121319at2759"/>
<dbReference type="AlphaFoldDB" id="A0A6A6BUP7"/>
<accession>A0A6A6BUP7</accession>
<evidence type="ECO:0000313" key="3">
    <source>
        <dbReference type="EMBL" id="KAF2147073.1"/>
    </source>
</evidence>
<feature type="compositionally biased region" description="Pro residues" evidence="2">
    <location>
        <begin position="459"/>
        <end position="471"/>
    </location>
</feature>
<organism evidence="3 4">
    <name type="scientific">Aplosporella prunicola CBS 121167</name>
    <dbReference type="NCBI Taxonomy" id="1176127"/>
    <lineage>
        <taxon>Eukaryota</taxon>
        <taxon>Fungi</taxon>
        <taxon>Dikarya</taxon>
        <taxon>Ascomycota</taxon>
        <taxon>Pezizomycotina</taxon>
        <taxon>Dothideomycetes</taxon>
        <taxon>Dothideomycetes incertae sedis</taxon>
        <taxon>Botryosphaeriales</taxon>
        <taxon>Aplosporellaceae</taxon>
        <taxon>Aplosporella</taxon>
    </lineage>
</organism>
<feature type="compositionally biased region" description="Polar residues" evidence="2">
    <location>
        <begin position="54"/>
        <end position="64"/>
    </location>
</feature>
<dbReference type="GeneID" id="54299086"/>
<keyword evidence="4" id="KW-1185">Reference proteome</keyword>
<evidence type="ECO:0000313" key="4">
    <source>
        <dbReference type="Proteomes" id="UP000799438"/>
    </source>
</evidence>
<evidence type="ECO:0000256" key="2">
    <source>
        <dbReference type="SAM" id="MobiDB-lite"/>
    </source>
</evidence>
<dbReference type="RefSeq" id="XP_033402781.1">
    <property type="nucleotide sequence ID" value="XM_033541590.1"/>
</dbReference>
<feature type="compositionally biased region" description="Polar residues" evidence="2">
    <location>
        <begin position="584"/>
        <end position="600"/>
    </location>
</feature>
<feature type="region of interest" description="Disordered" evidence="2">
    <location>
        <begin position="1"/>
        <end position="99"/>
    </location>
</feature>
<feature type="compositionally biased region" description="Polar residues" evidence="2">
    <location>
        <begin position="225"/>
        <end position="239"/>
    </location>
</feature>
<feature type="region of interest" description="Disordered" evidence="2">
    <location>
        <begin position="405"/>
        <end position="509"/>
    </location>
</feature>
<feature type="compositionally biased region" description="Basic and acidic residues" evidence="2">
    <location>
        <begin position="158"/>
        <end position="168"/>
    </location>
</feature>
<reference evidence="3" key="1">
    <citation type="journal article" date="2020" name="Stud. Mycol.">
        <title>101 Dothideomycetes genomes: a test case for predicting lifestyles and emergence of pathogens.</title>
        <authorList>
            <person name="Haridas S."/>
            <person name="Albert R."/>
            <person name="Binder M."/>
            <person name="Bloem J."/>
            <person name="Labutti K."/>
            <person name="Salamov A."/>
            <person name="Andreopoulos B."/>
            <person name="Baker S."/>
            <person name="Barry K."/>
            <person name="Bills G."/>
            <person name="Bluhm B."/>
            <person name="Cannon C."/>
            <person name="Castanera R."/>
            <person name="Culley D."/>
            <person name="Daum C."/>
            <person name="Ezra D."/>
            <person name="Gonzalez J."/>
            <person name="Henrissat B."/>
            <person name="Kuo A."/>
            <person name="Liang C."/>
            <person name="Lipzen A."/>
            <person name="Lutzoni F."/>
            <person name="Magnuson J."/>
            <person name="Mondo S."/>
            <person name="Nolan M."/>
            <person name="Ohm R."/>
            <person name="Pangilinan J."/>
            <person name="Park H.-J."/>
            <person name="Ramirez L."/>
            <person name="Alfaro M."/>
            <person name="Sun H."/>
            <person name="Tritt A."/>
            <person name="Yoshinaga Y."/>
            <person name="Zwiers L.-H."/>
            <person name="Turgeon B."/>
            <person name="Goodwin S."/>
            <person name="Spatafora J."/>
            <person name="Crous P."/>
            <person name="Grigoriev I."/>
        </authorList>
    </citation>
    <scope>NUCLEOTIDE SEQUENCE</scope>
    <source>
        <strain evidence="3">CBS 121167</strain>
    </source>
</reference>
<feature type="compositionally biased region" description="Low complexity" evidence="2">
    <location>
        <begin position="44"/>
        <end position="53"/>
    </location>
</feature>
<feature type="region of interest" description="Disordered" evidence="2">
    <location>
        <begin position="206"/>
        <end position="255"/>
    </location>
</feature>
<gene>
    <name evidence="3" type="ORF">K452DRAFT_293555</name>
</gene>
<proteinExistence type="predicted"/>
<protein>
    <submittedName>
        <fullName evidence="3">Uncharacterized protein</fullName>
    </submittedName>
</protein>
<feature type="region of interest" description="Disordered" evidence="2">
    <location>
        <begin position="141"/>
        <end position="168"/>
    </location>
</feature>
<feature type="coiled-coil region" evidence="1">
    <location>
        <begin position="267"/>
        <end position="312"/>
    </location>
</feature>
<sequence length="668" mass="73235">MSTAIKKPPPPGAASRSSANSPSGVTRSPSRSSIPTVASPTGVRRTTSSNRTSMSGPSPMSARSSIKKPHHPSMSKDSSPARDEALAKREEEEKAKAEETAALIKDLRDQLQKAESASDDYQKQVEVLKTRLDDALNDQAKLEERSHEAEERVDELENEKRETARQRRDLDAIYEAERAAAIKEKEQAQAREDELHEVIQRLKDTMAEREQEGEEDDRFLRRNSRIASPLNTRTNSSGNLEFAPPSSLQRSNSQNNSKLLLQKDKLIESLRLELAESQIKAIELENMGGGRMQELERILLETRMANARLMEDNESFQLLLSERTLNGDFSRGEFMRNTNAQGGEDLGGNSLADELGEAAEDEADTRRTESEITTLKDQNKALSLYINKIIERLLQHQGFEAVLSHDDNMPAKPSAANKDKELPPPPSKDGKPSFLQRAKSVALGANAVPLPGEGTVQPRPRPVSVMPPPSRPMNQSITDDPNTAPSIPLARGAAARSSSQHRRANSEWSNSASVVVNNMYRGNSPMSPSIVSPRTSFFGGLPVNQPNGPSTPGGSRVVSGSSSYAPRQSTDDASSIRGAGANPNRLSTNSKLDEVSNSDSGIAVDTPSPPQSVASSFDRPPQVIMGNKPRPLRLVQESEEADKERKAQNRQSWIGGWFSKNQQQQQHE</sequence>